<feature type="compositionally biased region" description="Basic and acidic residues" evidence="2">
    <location>
        <begin position="188"/>
        <end position="203"/>
    </location>
</feature>
<reference evidence="3" key="1">
    <citation type="submission" date="2021-01" db="EMBL/GenBank/DDBJ databases">
        <authorList>
            <person name="Corre E."/>
            <person name="Pelletier E."/>
            <person name="Niang G."/>
            <person name="Scheremetjew M."/>
            <person name="Finn R."/>
            <person name="Kale V."/>
            <person name="Holt S."/>
            <person name="Cochrane G."/>
            <person name="Meng A."/>
            <person name="Brown T."/>
            <person name="Cohen L."/>
        </authorList>
    </citation>
    <scope>NUCLEOTIDE SEQUENCE</scope>
    <source>
        <strain evidence="3">Ras09</strain>
    </source>
</reference>
<protein>
    <submittedName>
        <fullName evidence="3">Uncharacterized protein</fullName>
    </submittedName>
</protein>
<dbReference type="AlphaFoldDB" id="A0A7S3CKE6"/>
<proteinExistence type="predicted"/>
<feature type="region of interest" description="Disordered" evidence="2">
    <location>
        <begin position="187"/>
        <end position="249"/>
    </location>
</feature>
<dbReference type="EMBL" id="HBIA01001335">
    <property type="protein sequence ID" value="CAE0228918.1"/>
    <property type="molecule type" value="Transcribed_RNA"/>
</dbReference>
<feature type="coiled-coil region" evidence="1">
    <location>
        <begin position="56"/>
        <end position="90"/>
    </location>
</feature>
<keyword evidence="1" id="KW-0175">Coiled coil</keyword>
<gene>
    <name evidence="3" type="ORF">SRAS04492_LOCUS702</name>
</gene>
<evidence type="ECO:0000256" key="1">
    <source>
        <dbReference type="SAM" id="Coils"/>
    </source>
</evidence>
<feature type="coiled-coil region" evidence="1">
    <location>
        <begin position="286"/>
        <end position="384"/>
    </location>
</feature>
<organism evidence="3">
    <name type="scientific">Strombidium rassoulzadegani</name>
    <dbReference type="NCBI Taxonomy" id="1082188"/>
    <lineage>
        <taxon>Eukaryota</taxon>
        <taxon>Sar</taxon>
        <taxon>Alveolata</taxon>
        <taxon>Ciliophora</taxon>
        <taxon>Intramacronucleata</taxon>
        <taxon>Spirotrichea</taxon>
        <taxon>Oligotrichia</taxon>
        <taxon>Strombidiidae</taxon>
        <taxon>Strombidium</taxon>
    </lineage>
</organism>
<sequence>MMPGFAHDSASGYSKLLKHFNMRNARKIYDHQISLKEQSALQQREEDVSTALRLNKRALDEDRQLLSAEKEQLQQKKSLQKQLLVNQKSEKLRQVIDSHFSDMEVELQLLSKSNKDKSREELAEMRRRLQKVDISKYQQQQMLQREAIQKHAQRLDQTQDQAFLKNIGFNEKTNYYLHKKSQVVKKRVRDEDVAKDLSQRAWDEPPSAKARPPVSPPPRPEEPRSLDSQKQRRAGASKGPQPKEELHGTIYNQFYRFNPETKPMKPLPRNLESQIERLEREQRSKLTQQEQLMMTHSQKIQAEQEQRLRLEQQRRKEELSHIQRQNFNQHLQRNRQQLKDRDVDRLVEDRKALEDKSRCLEQDIDEAKRQKRKNVQNARELERQIVEQKLLRIQEQLDYKEY</sequence>
<evidence type="ECO:0000256" key="2">
    <source>
        <dbReference type="SAM" id="MobiDB-lite"/>
    </source>
</evidence>
<accession>A0A7S3CKE6</accession>
<name>A0A7S3CKE6_9SPIT</name>
<evidence type="ECO:0000313" key="3">
    <source>
        <dbReference type="EMBL" id="CAE0228918.1"/>
    </source>
</evidence>
<feature type="compositionally biased region" description="Basic and acidic residues" evidence="2">
    <location>
        <begin position="219"/>
        <end position="230"/>
    </location>
</feature>